<dbReference type="Proteomes" id="UP001418222">
    <property type="component" value="Unassembled WGS sequence"/>
</dbReference>
<dbReference type="PANTHER" id="PTHR33883:SF10">
    <property type="entry name" value="WPP DOMAIN-ASSOCIATED PROTEIN"/>
    <property type="match status" value="1"/>
</dbReference>
<dbReference type="AlphaFoldDB" id="A0AAP0B747"/>
<dbReference type="EMBL" id="JBBWWQ010000014">
    <property type="protein sequence ID" value="KAK8931126.1"/>
    <property type="molecule type" value="Genomic_DNA"/>
</dbReference>
<sequence length="728" mass="83735">MVTDTIIKGMVNALEEECAETISMNEEEVLNLVNKFPNHDAISTDTFMFNQCLSTQEMSTHPSAVVSSYRTPTFERELEQDIPINSCALLLQNIITDLHHECETNILGQKTFMIDLMQKWQKKCKELANLRHELDHLYKSLLDPGLMFPHINHEVLEERNTLKRKDQVQRKSTGSNIKFHDDHNLYANEKIDDSEQPIFYDSPQLMCMPKEELINYFKTEMIKMNRQHDATLQEKTEELFILKREFLKEKGSGHVNLKRDKEVELVRNRIAEIVSNLDDILLENENLSTIRDDEGLCSLREKLDAMFLENRRLVYLLAAKKKETPPDCSKVSDTANNLPNLFVGGEDINQIEKLQEDIEVLKFEMSIKDVINKSSLQELYGEFGDCVEGMEMETKIYQCTCSFILGEVVRDALSMVNSGMMKCFEERNDVSEKLLVKQKALLVEVEENKMLKQQIESSSNLLKSKAILKSDLLAALVRLIDQCGSTRDEHDALRDRVIKQELIMAESKKEFDLINCTLNTHVCQIHQHQAEIDIINQNFKSVSVALEDTEKQKSILQAELLDVEAKLASEVKMMKKQRKLVESILIFMSKLQYKVECKIEHNESRLKALSCRCHELSKQANLVKKKVLSNKEAFVRKCEDLQKAEIEVDLLGDEVDNLASLLGNIYFILEHYSPVLQCYPGDHKCDKAVRKSYLKENMILYDGKSDRSCMIVGIMTAPDIGYGGSETY</sequence>
<evidence type="ECO:0008006" key="3">
    <source>
        <dbReference type="Google" id="ProtNLM"/>
    </source>
</evidence>
<reference evidence="1 2" key="1">
    <citation type="journal article" date="2022" name="Nat. Plants">
        <title>Genomes of leafy and leafless Platanthera orchids illuminate the evolution of mycoheterotrophy.</title>
        <authorList>
            <person name="Li M.H."/>
            <person name="Liu K.W."/>
            <person name="Li Z."/>
            <person name="Lu H.C."/>
            <person name="Ye Q.L."/>
            <person name="Zhang D."/>
            <person name="Wang J.Y."/>
            <person name="Li Y.F."/>
            <person name="Zhong Z.M."/>
            <person name="Liu X."/>
            <person name="Yu X."/>
            <person name="Liu D.K."/>
            <person name="Tu X.D."/>
            <person name="Liu B."/>
            <person name="Hao Y."/>
            <person name="Liao X.Y."/>
            <person name="Jiang Y.T."/>
            <person name="Sun W.H."/>
            <person name="Chen J."/>
            <person name="Chen Y.Q."/>
            <person name="Ai Y."/>
            <person name="Zhai J.W."/>
            <person name="Wu S.S."/>
            <person name="Zhou Z."/>
            <person name="Hsiao Y.Y."/>
            <person name="Wu W.L."/>
            <person name="Chen Y.Y."/>
            <person name="Lin Y.F."/>
            <person name="Hsu J.L."/>
            <person name="Li C.Y."/>
            <person name="Wang Z.W."/>
            <person name="Zhao X."/>
            <person name="Zhong W.Y."/>
            <person name="Ma X.K."/>
            <person name="Ma L."/>
            <person name="Huang J."/>
            <person name="Chen G.Z."/>
            <person name="Huang M.Z."/>
            <person name="Huang L."/>
            <person name="Peng D.H."/>
            <person name="Luo Y.B."/>
            <person name="Zou S.Q."/>
            <person name="Chen S.P."/>
            <person name="Lan S."/>
            <person name="Tsai W.C."/>
            <person name="Van de Peer Y."/>
            <person name="Liu Z.J."/>
        </authorList>
    </citation>
    <scope>NUCLEOTIDE SEQUENCE [LARGE SCALE GENOMIC DNA]</scope>
    <source>
        <strain evidence="1">Lor287</strain>
    </source>
</reference>
<gene>
    <name evidence="1" type="ORF">KSP39_PZI016861</name>
</gene>
<comment type="caution">
    <text evidence="1">The sequence shown here is derived from an EMBL/GenBank/DDBJ whole genome shotgun (WGS) entry which is preliminary data.</text>
</comment>
<evidence type="ECO:0000313" key="1">
    <source>
        <dbReference type="EMBL" id="KAK8931126.1"/>
    </source>
</evidence>
<protein>
    <recommendedName>
        <fullName evidence="3">WPP domain-associated protein</fullName>
    </recommendedName>
</protein>
<name>A0AAP0B747_9ASPA</name>
<accession>A0AAP0B747</accession>
<dbReference type="PANTHER" id="PTHR33883">
    <property type="entry name" value="WPP DOMAIN-ASSOCIATED PROTEIN"/>
    <property type="match status" value="1"/>
</dbReference>
<organism evidence="1 2">
    <name type="scientific">Platanthera zijinensis</name>
    <dbReference type="NCBI Taxonomy" id="2320716"/>
    <lineage>
        <taxon>Eukaryota</taxon>
        <taxon>Viridiplantae</taxon>
        <taxon>Streptophyta</taxon>
        <taxon>Embryophyta</taxon>
        <taxon>Tracheophyta</taxon>
        <taxon>Spermatophyta</taxon>
        <taxon>Magnoliopsida</taxon>
        <taxon>Liliopsida</taxon>
        <taxon>Asparagales</taxon>
        <taxon>Orchidaceae</taxon>
        <taxon>Orchidoideae</taxon>
        <taxon>Orchideae</taxon>
        <taxon>Orchidinae</taxon>
        <taxon>Platanthera</taxon>
    </lineage>
</organism>
<proteinExistence type="predicted"/>
<dbReference type="InterPro" id="IPR037490">
    <property type="entry name" value="WAP"/>
</dbReference>
<evidence type="ECO:0000313" key="2">
    <source>
        <dbReference type="Proteomes" id="UP001418222"/>
    </source>
</evidence>
<keyword evidence="2" id="KW-1185">Reference proteome</keyword>